<dbReference type="InterPro" id="IPR036286">
    <property type="entry name" value="LexA/Signal_pep-like_sf"/>
</dbReference>
<dbReference type="PRINTS" id="PR00727">
    <property type="entry name" value="LEADERPTASE"/>
</dbReference>
<evidence type="ECO:0000256" key="8">
    <source>
        <dbReference type="ARBA" id="ARBA00023128"/>
    </source>
</evidence>
<feature type="active site" evidence="10">
    <location>
        <position position="128"/>
    </location>
</feature>
<evidence type="ECO:0000256" key="11">
    <source>
        <dbReference type="RuleBase" id="RU362041"/>
    </source>
</evidence>
<name>A0A6A5XM10_9PLEO</name>
<keyword evidence="3 11" id="KW-0645">Protease</keyword>
<dbReference type="PANTHER" id="PTHR46041:SF2">
    <property type="entry name" value="MITOCHONDRIAL INNER MEMBRANE PROTEASE SUBUNIT 2"/>
    <property type="match status" value="1"/>
</dbReference>
<dbReference type="GO" id="GO:0006627">
    <property type="term" value="P:protein processing involved in protein targeting to mitochondrion"/>
    <property type="evidence" value="ECO:0007669"/>
    <property type="project" value="InterPro"/>
</dbReference>
<evidence type="ECO:0000256" key="6">
    <source>
        <dbReference type="ARBA" id="ARBA00022801"/>
    </source>
</evidence>
<dbReference type="Gene3D" id="2.10.109.10">
    <property type="entry name" value="Umud Fragment, subunit A"/>
    <property type="match status" value="1"/>
</dbReference>
<accession>A0A6A5XM10</accession>
<dbReference type="RefSeq" id="XP_033382521.1">
    <property type="nucleotide sequence ID" value="XM_033533921.1"/>
</dbReference>
<feature type="domain" description="Peptidase S26" evidence="13">
    <location>
        <begin position="52"/>
        <end position="228"/>
    </location>
</feature>
<dbReference type="GO" id="GO:0006465">
    <property type="term" value="P:signal peptide processing"/>
    <property type="evidence" value="ECO:0007669"/>
    <property type="project" value="InterPro"/>
</dbReference>
<evidence type="ECO:0000259" key="13">
    <source>
        <dbReference type="Pfam" id="PF10502"/>
    </source>
</evidence>
<dbReference type="EC" id="3.4.21.-" evidence="11"/>
<evidence type="ECO:0000256" key="7">
    <source>
        <dbReference type="ARBA" id="ARBA00022989"/>
    </source>
</evidence>
<keyword evidence="5 11" id="KW-0999">Mitochondrion inner membrane</keyword>
<keyword evidence="9" id="KW-0472">Membrane</keyword>
<evidence type="ECO:0000313" key="15">
    <source>
        <dbReference type="Proteomes" id="UP000799778"/>
    </source>
</evidence>
<dbReference type="AlphaFoldDB" id="A0A6A5XM10"/>
<evidence type="ECO:0000256" key="4">
    <source>
        <dbReference type="ARBA" id="ARBA00022692"/>
    </source>
</evidence>
<evidence type="ECO:0000256" key="12">
    <source>
        <dbReference type="SAM" id="MobiDB-lite"/>
    </source>
</evidence>
<protein>
    <recommendedName>
        <fullName evidence="11">Mitochondrial inner membrane protease subunit</fullName>
        <ecNumber evidence="11">3.4.21.-</ecNumber>
    </recommendedName>
</protein>
<dbReference type="InterPro" id="IPR000223">
    <property type="entry name" value="Pept_S26A_signal_pept_1"/>
</dbReference>
<keyword evidence="15" id="KW-1185">Reference proteome</keyword>
<dbReference type="OrthoDB" id="9996127at2759"/>
<evidence type="ECO:0000256" key="10">
    <source>
        <dbReference type="PIRSR" id="PIRSR600223-1"/>
    </source>
</evidence>
<comment type="similarity">
    <text evidence="2">Belongs to the peptidase S26 family. IMP2 subfamily.</text>
</comment>
<sequence>MPPRIHRPQLFTLPRHRRPYASSTRQRPPQPPPRKPSTASSSSSYNYTHLPLTLLTTLSLLLFTRDNLFSIDIVNGASMSPTLSPHAHARGERDVVLISRLSSFSSGVSRGDVITFRKPHAPEELSIKRVLGVAGDVVFPKRGVGSWEDDPVTRGRRVFSYTDGLPPLLPSSSDDELGGRVEEGGWEGVKVPTGHVWVEGDNWRRSYDSRDFGPVSLALVDGRAVGVWRGWGRGFVGVGDKRTGRGDRAGESRVVEGRAGDGRLPEAFLE</sequence>
<dbReference type="Proteomes" id="UP000799778">
    <property type="component" value="Unassembled WGS sequence"/>
</dbReference>
<keyword evidence="8 11" id="KW-0496">Mitochondrion</keyword>
<dbReference type="CDD" id="cd06530">
    <property type="entry name" value="S26_SPase_I"/>
    <property type="match status" value="1"/>
</dbReference>
<gene>
    <name evidence="14" type="ORF">BU24DRAFT_492880</name>
</gene>
<dbReference type="EMBL" id="ML978070">
    <property type="protein sequence ID" value="KAF2014182.1"/>
    <property type="molecule type" value="Genomic_DNA"/>
</dbReference>
<keyword evidence="4" id="KW-0812">Transmembrane</keyword>
<keyword evidence="6 11" id="KW-0378">Hydrolase</keyword>
<dbReference type="PANTHER" id="PTHR46041">
    <property type="entry name" value="MITOCHONDRIAL INNER MEMBRANE PROTEASE SUBUNIT 2"/>
    <property type="match status" value="1"/>
</dbReference>
<feature type="active site" evidence="10">
    <location>
        <position position="78"/>
    </location>
</feature>
<keyword evidence="7" id="KW-1133">Transmembrane helix</keyword>
<evidence type="ECO:0000256" key="2">
    <source>
        <dbReference type="ARBA" id="ARBA00007066"/>
    </source>
</evidence>
<comment type="subcellular location">
    <subcellularLocation>
        <location evidence="1">Mitochondrion inner membrane</location>
        <topology evidence="1">Single-pass membrane protein</topology>
    </subcellularLocation>
</comment>
<evidence type="ECO:0000256" key="3">
    <source>
        <dbReference type="ARBA" id="ARBA00022670"/>
    </source>
</evidence>
<dbReference type="SUPFAM" id="SSF51306">
    <property type="entry name" value="LexA/Signal peptidase"/>
    <property type="match status" value="1"/>
</dbReference>
<dbReference type="NCBIfam" id="TIGR02227">
    <property type="entry name" value="sigpep_I_bact"/>
    <property type="match status" value="1"/>
</dbReference>
<evidence type="ECO:0000256" key="1">
    <source>
        <dbReference type="ARBA" id="ARBA00004434"/>
    </source>
</evidence>
<reference evidence="14" key="1">
    <citation type="journal article" date="2020" name="Stud. Mycol.">
        <title>101 Dothideomycetes genomes: a test case for predicting lifestyles and emergence of pathogens.</title>
        <authorList>
            <person name="Haridas S."/>
            <person name="Albert R."/>
            <person name="Binder M."/>
            <person name="Bloem J."/>
            <person name="Labutti K."/>
            <person name="Salamov A."/>
            <person name="Andreopoulos B."/>
            <person name="Baker S."/>
            <person name="Barry K."/>
            <person name="Bills G."/>
            <person name="Bluhm B."/>
            <person name="Cannon C."/>
            <person name="Castanera R."/>
            <person name="Culley D."/>
            <person name="Daum C."/>
            <person name="Ezra D."/>
            <person name="Gonzalez J."/>
            <person name="Henrissat B."/>
            <person name="Kuo A."/>
            <person name="Liang C."/>
            <person name="Lipzen A."/>
            <person name="Lutzoni F."/>
            <person name="Magnuson J."/>
            <person name="Mondo S."/>
            <person name="Nolan M."/>
            <person name="Ohm R."/>
            <person name="Pangilinan J."/>
            <person name="Park H.-J."/>
            <person name="Ramirez L."/>
            <person name="Alfaro M."/>
            <person name="Sun H."/>
            <person name="Tritt A."/>
            <person name="Yoshinaga Y."/>
            <person name="Zwiers L.-H."/>
            <person name="Turgeon B."/>
            <person name="Goodwin S."/>
            <person name="Spatafora J."/>
            <person name="Crous P."/>
            <person name="Grigoriev I."/>
        </authorList>
    </citation>
    <scope>NUCLEOTIDE SEQUENCE</scope>
    <source>
        <strain evidence="14">CBS 175.79</strain>
    </source>
</reference>
<dbReference type="GO" id="GO:0004252">
    <property type="term" value="F:serine-type endopeptidase activity"/>
    <property type="evidence" value="ECO:0007669"/>
    <property type="project" value="InterPro"/>
</dbReference>
<dbReference type="GO" id="GO:0042720">
    <property type="term" value="C:mitochondrial inner membrane peptidase complex"/>
    <property type="evidence" value="ECO:0007669"/>
    <property type="project" value="InterPro"/>
</dbReference>
<dbReference type="Pfam" id="PF10502">
    <property type="entry name" value="Peptidase_S26"/>
    <property type="match status" value="1"/>
</dbReference>
<evidence type="ECO:0000256" key="5">
    <source>
        <dbReference type="ARBA" id="ARBA00022792"/>
    </source>
</evidence>
<organism evidence="14 15">
    <name type="scientific">Aaosphaeria arxii CBS 175.79</name>
    <dbReference type="NCBI Taxonomy" id="1450172"/>
    <lineage>
        <taxon>Eukaryota</taxon>
        <taxon>Fungi</taxon>
        <taxon>Dikarya</taxon>
        <taxon>Ascomycota</taxon>
        <taxon>Pezizomycotina</taxon>
        <taxon>Dothideomycetes</taxon>
        <taxon>Pleosporomycetidae</taxon>
        <taxon>Pleosporales</taxon>
        <taxon>Pleosporales incertae sedis</taxon>
        <taxon>Aaosphaeria</taxon>
    </lineage>
</organism>
<proteinExistence type="inferred from homology"/>
<dbReference type="GeneID" id="54291318"/>
<dbReference type="InterPro" id="IPR019533">
    <property type="entry name" value="Peptidase_S26"/>
</dbReference>
<evidence type="ECO:0000313" key="14">
    <source>
        <dbReference type="EMBL" id="KAF2014182.1"/>
    </source>
</evidence>
<feature type="region of interest" description="Disordered" evidence="12">
    <location>
        <begin position="1"/>
        <end position="44"/>
    </location>
</feature>
<dbReference type="InterPro" id="IPR037730">
    <property type="entry name" value="IMP2"/>
</dbReference>
<evidence type="ECO:0000256" key="9">
    <source>
        <dbReference type="ARBA" id="ARBA00023136"/>
    </source>
</evidence>